<organism evidence="1 2">
    <name type="scientific">Colletotrichum destructivum</name>
    <dbReference type="NCBI Taxonomy" id="34406"/>
    <lineage>
        <taxon>Eukaryota</taxon>
        <taxon>Fungi</taxon>
        <taxon>Dikarya</taxon>
        <taxon>Ascomycota</taxon>
        <taxon>Pezizomycotina</taxon>
        <taxon>Sordariomycetes</taxon>
        <taxon>Hypocreomycetidae</taxon>
        <taxon>Glomerellales</taxon>
        <taxon>Glomerellaceae</taxon>
        <taxon>Colletotrichum</taxon>
        <taxon>Colletotrichum destructivum species complex</taxon>
    </lineage>
</organism>
<gene>
    <name evidence="1" type="ORF">CDEST_00479</name>
</gene>
<evidence type="ECO:0000313" key="2">
    <source>
        <dbReference type="Proteomes" id="UP001322277"/>
    </source>
</evidence>
<name>A0AAX4HXG5_9PEZI</name>
<dbReference type="KEGG" id="cdet:87936982"/>
<sequence>MRDPLAQYICILSLNLFPVLSRHPFASCRPACLTHLRLSFFVGLFLSLLPYGAGQTSFLCRPTGSARVPNPWATCFRPVHLLLVVKLGRRLTRSGYNALINAAKCDRGYIIVFSARQLHASEQDQELDRQRRVFKQRAARPDSDSMYCKALLCILVLPCAVRGATVSRTSALTTTALQEAQFVPAHSPATQAGFLAPAASCPFCLHSTQHSTSAKAPTTNDHFGSFDGQCFARQYETEPKRRFSSIWLQSWGSESLTAACDTAYLVTNPVGAEKQSDPKQPNLTNNNLHRAQMLDLAELPSVDSIGPTTSHSSVLPHAAMPHANPIFRDWWITVASGYSVDTYRPKLSPAPMRYSAAQYNHATLCEYVPVVKDPFAMPSSLLQPTPANAGFIPFPKLAPNPLFFPSCRDAQRPFPPPQVRMSSYLASPGLVLWLSNDVRVAFAERIRLRRVAGIILVAATAPRVTLLYPS</sequence>
<keyword evidence="2" id="KW-1185">Reference proteome</keyword>
<dbReference type="GeneID" id="87936982"/>
<proteinExistence type="predicted"/>
<protein>
    <submittedName>
        <fullName evidence="1">Uncharacterized protein</fullName>
    </submittedName>
</protein>
<dbReference type="EMBL" id="CP137305">
    <property type="protein sequence ID" value="WQF75465.1"/>
    <property type="molecule type" value="Genomic_DNA"/>
</dbReference>
<accession>A0AAX4HXG5</accession>
<dbReference type="AlphaFoldDB" id="A0AAX4HXG5"/>
<reference evidence="2" key="1">
    <citation type="journal article" date="2023" name="bioRxiv">
        <title>Complete genome of the Medicago anthracnose fungus, Colletotrichum destructivum, reveals a mini-chromosome-like region within a core chromosome.</title>
        <authorList>
            <person name="Lapalu N."/>
            <person name="Simon A."/>
            <person name="Lu A."/>
            <person name="Plaumann P.-L."/>
            <person name="Amselem J."/>
            <person name="Pigne S."/>
            <person name="Auger A."/>
            <person name="Koch C."/>
            <person name="Dallery J.-F."/>
            <person name="O'Connell R.J."/>
        </authorList>
    </citation>
    <scope>NUCLEOTIDE SEQUENCE [LARGE SCALE GENOMIC DNA]</scope>
    <source>
        <strain evidence="2">CBS 520.97</strain>
    </source>
</reference>
<dbReference type="Proteomes" id="UP001322277">
    <property type="component" value="Chromosome 1"/>
</dbReference>
<dbReference type="RefSeq" id="XP_062772689.1">
    <property type="nucleotide sequence ID" value="XM_062916638.1"/>
</dbReference>
<evidence type="ECO:0000313" key="1">
    <source>
        <dbReference type="EMBL" id="WQF75465.1"/>
    </source>
</evidence>